<feature type="signal peptide" evidence="1">
    <location>
        <begin position="1"/>
        <end position="31"/>
    </location>
</feature>
<evidence type="ECO:0000256" key="1">
    <source>
        <dbReference type="SAM" id="SignalP"/>
    </source>
</evidence>
<feature type="chain" id="PRO_5036967795" description="Secreted protein" evidence="1">
    <location>
        <begin position="32"/>
        <end position="173"/>
    </location>
</feature>
<accession>A0A941ETR2</accession>
<evidence type="ECO:0000313" key="2">
    <source>
        <dbReference type="EMBL" id="MBR7837068.1"/>
    </source>
</evidence>
<keyword evidence="1" id="KW-0732">Signal</keyword>
<organism evidence="2 3">
    <name type="scientific">Actinospica durhamensis</name>
    <dbReference type="NCBI Taxonomy" id="1508375"/>
    <lineage>
        <taxon>Bacteria</taxon>
        <taxon>Bacillati</taxon>
        <taxon>Actinomycetota</taxon>
        <taxon>Actinomycetes</taxon>
        <taxon>Catenulisporales</taxon>
        <taxon>Actinospicaceae</taxon>
        <taxon>Actinospica</taxon>
    </lineage>
</organism>
<proteinExistence type="predicted"/>
<name>A0A941ETR2_9ACTN</name>
<reference evidence="2" key="1">
    <citation type="submission" date="2021-04" db="EMBL/GenBank/DDBJ databases">
        <title>Genome based classification of Actinospica acidithermotolerans sp. nov., an actinobacterium isolated from an Indonesian hot spring.</title>
        <authorList>
            <person name="Kusuma A.B."/>
            <person name="Putra K.E."/>
            <person name="Nafisah S."/>
            <person name="Loh J."/>
            <person name="Nouioui I."/>
            <person name="Goodfellow M."/>
        </authorList>
    </citation>
    <scope>NUCLEOTIDE SEQUENCE</scope>
    <source>
        <strain evidence="2">CSCA 57</strain>
    </source>
</reference>
<sequence length="173" mass="18536">MTKSTRYIKPLFLALAAALAGLFVIAGPAQASAGSSSPAAATAHISIHPMTMTSEVCGANGDPDPWGVMLQDPSYNCFAYGGTGTHNFPSDYYVVSIQTNNNYGCIKFNKDLYQYGCVPFGPCTYFEFSTGSHNTAELQEIQITSWNSNPTCSGVAWNYITWPVALSGYPTVS</sequence>
<evidence type="ECO:0008006" key="4">
    <source>
        <dbReference type="Google" id="ProtNLM"/>
    </source>
</evidence>
<evidence type="ECO:0000313" key="3">
    <source>
        <dbReference type="Proteomes" id="UP000675781"/>
    </source>
</evidence>
<comment type="caution">
    <text evidence="2">The sequence shown here is derived from an EMBL/GenBank/DDBJ whole genome shotgun (WGS) entry which is preliminary data.</text>
</comment>
<dbReference type="Proteomes" id="UP000675781">
    <property type="component" value="Unassembled WGS sequence"/>
</dbReference>
<gene>
    <name evidence="2" type="ORF">KDL01_27575</name>
</gene>
<keyword evidence="3" id="KW-1185">Reference proteome</keyword>
<dbReference type="RefSeq" id="WP_212531538.1">
    <property type="nucleotide sequence ID" value="NZ_JAGSOG010000178.1"/>
</dbReference>
<protein>
    <recommendedName>
        <fullName evidence="4">Secreted protein</fullName>
    </recommendedName>
</protein>
<dbReference type="EMBL" id="JAGSOG010000178">
    <property type="protein sequence ID" value="MBR7837068.1"/>
    <property type="molecule type" value="Genomic_DNA"/>
</dbReference>
<dbReference type="AlphaFoldDB" id="A0A941ETR2"/>